<feature type="repeat" description="TPR" evidence="3">
    <location>
        <begin position="448"/>
        <end position="481"/>
    </location>
</feature>
<evidence type="ECO:0000256" key="1">
    <source>
        <dbReference type="ARBA" id="ARBA00022737"/>
    </source>
</evidence>
<dbReference type="PANTHER" id="PTHR45641:SF19">
    <property type="entry name" value="NEPHROCYSTIN-3"/>
    <property type="match status" value="1"/>
</dbReference>
<evidence type="ECO:0000313" key="6">
    <source>
        <dbReference type="EMBL" id="CAF1343218.1"/>
    </source>
</evidence>
<dbReference type="Proteomes" id="UP000663889">
    <property type="component" value="Unassembled WGS sequence"/>
</dbReference>
<dbReference type="AlphaFoldDB" id="A0A815GW27"/>
<dbReference type="GO" id="GO:0016779">
    <property type="term" value="F:nucleotidyltransferase activity"/>
    <property type="evidence" value="ECO:0007669"/>
    <property type="project" value="UniProtKB-KW"/>
</dbReference>
<accession>A0A815GW27</accession>
<dbReference type="PROSITE" id="PS51996">
    <property type="entry name" value="TR_MART"/>
    <property type="match status" value="1"/>
</dbReference>
<reference evidence="6" key="1">
    <citation type="submission" date="2021-02" db="EMBL/GenBank/DDBJ databases">
        <authorList>
            <person name="Nowell W R."/>
        </authorList>
    </citation>
    <scope>NUCLEOTIDE SEQUENCE</scope>
</reference>
<dbReference type="InterPro" id="IPR019734">
    <property type="entry name" value="TPR_rpt"/>
</dbReference>
<dbReference type="GO" id="GO:0106274">
    <property type="term" value="F:NAD+-protein-arginine ADP-ribosyltransferase activity"/>
    <property type="evidence" value="ECO:0007669"/>
    <property type="project" value="UniProtKB-EC"/>
</dbReference>
<dbReference type="Pfam" id="PF13424">
    <property type="entry name" value="TPR_12"/>
    <property type="match status" value="2"/>
</dbReference>
<evidence type="ECO:0000256" key="3">
    <source>
        <dbReference type="PROSITE-ProRule" id="PRU00339"/>
    </source>
</evidence>
<feature type="domain" description="ADP ribosyltransferase" evidence="5">
    <location>
        <begin position="216"/>
        <end position="370"/>
    </location>
</feature>
<dbReference type="PANTHER" id="PTHR45641">
    <property type="entry name" value="TETRATRICOPEPTIDE REPEAT PROTEIN (AFU_ORTHOLOGUE AFUA_6G03870)"/>
    <property type="match status" value="1"/>
</dbReference>
<dbReference type="SMART" id="SM00028">
    <property type="entry name" value="TPR"/>
    <property type="match status" value="5"/>
</dbReference>
<evidence type="ECO:0000259" key="5">
    <source>
        <dbReference type="Pfam" id="PF03496"/>
    </source>
</evidence>
<dbReference type="EMBL" id="CAJNOU010002710">
    <property type="protein sequence ID" value="CAF1343218.1"/>
    <property type="molecule type" value="Genomic_DNA"/>
</dbReference>
<keyword evidence="2 3" id="KW-0802">TPR repeat</keyword>
<proteinExistence type="predicted"/>
<dbReference type="Pfam" id="PF03496">
    <property type="entry name" value="ADPrib_exo_Tox"/>
    <property type="match status" value="1"/>
</dbReference>
<feature type="repeat" description="TPR" evidence="3">
    <location>
        <begin position="574"/>
        <end position="607"/>
    </location>
</feature>
<sequence>MGAAQASKASNVINRSIVWLDASVNDTQENINAQQLLRTPMNHLKTYKDDHECEKYIQSVPKGHRIILIVGGRLGQLIVPRIHQLFQISSIFVYCMDKRNQEWTNAYKKVKGAIEELNELILQVLAAQEKQTSHDRFEQPLSINIFNTVNAGREKSTSELNGQFVHSQILIDCLLRMRSSSTDRHDFLTYCKKEYANDNSQLNFIREFEHDYAASSALTWYTRDCFLYKLLNKALRTQNIDLLYLYGFFIRDLYQQLKRNQYPAPIHLYRGQLMSKKEVQQLRNFIGQLISMNSFLSTTTDREVAIIFSGNDGVLNNDIQPVLFEIQADPDIGGIKPFADITSFSYMEDEEEVLMMLGAIFRIVHIRDESQLCIIQLVLCSENGHDVKPIFDQMKNDYHGDGNTNAGVFGIVLSNMGKFDEAEKYLLRSLDESPPEHHTEDTNAYNLSVYYVNLGNVASKKGDYNQSLNLLQKALKTRLQLRRSTDPSIADIHNLIGGVYCHKNEYQRAIESFNEALKIYRQAYDEDDAKLAEVFSNIGAVYFKQEKYLEALDYQQKVLNIQKKSLHENHHLLGGSYSNLASTYLYLRNTDLALEHFHKALKIYEKCLPSQHPNFANIYNNMGGLYVEKRDLQQALFCFEKAAVVLRQTVGPNHPDAISVQKNIQYIRSYTDKRK</sequence>
<dbReference type="Gene3D" id="3.90.176.10">
    <property type="entry name" value="Toxin ADP-ribosyltransferase, Chain A, domain 1"/>
    <property type="match status" value="1"/>
</dbReference>
<dbReference type="SUPFAM" id="SSF56399">
    <property type="entry name" value="ADP-ribosylation"/>
    <property type="match status" value="1"/>
</dbReference>
<feature type="repeat" description="TPR" evidence="3">
    <location>
        <begin position="616"/>
        <end position="649"/>
    </location>
</feature>
<dbReference type="InterPro" id="IPR011990">
    <property type="entry name" value="TPR-like_helical_dom_sf"/>
</dbReference>
<evidence type="ECO:0000256" key="4">
    <source>
        <dbReference type="SAM" id="Coils"/>
    </source>
</evidence>
<evidence type="ECO:0000256" key="2">
    <source>
        <dbReference type="ARBA" id="ARBA00022803"/>
    </source>
</evidence>
<evidence type="ECO:0000313" key="7">
    <source>
        <dbReference type="Proteomes" id="UP000663889"/>
    </source>
</evidence>
<dbReference type="InterPro" id="IPR003540">
    <property type="entry name" value="ADP-ribosyltransferase"/>
</dbReference>
<keyword evidence="1" id="KW-0677">Repeat</keyword>
<keyword evidence="4" id="KW-0175">Coiled coil</keyword>
<feature type="coiled-coil region" evidence="4">
    <location>
        <begin position="100"/>
        <end position="130"/>
    </location>
</feature>
<comment type="caution">
    <text evidence="6">The sequence shown here is derived from an EMBL/GenBank/DDBJ whole genome shotgun (WGS) entry which is preliminary data.</text>
</comment>
<dbReference type="Pfam" id="PF13374">
    <property type="entry name" value="TPR_10"/>
    <property type="match status" value="1"/>
</dbReference>
<organism evidence="6 7">
    <name type="scientific">Rotaria sordida</name>
    <dbReference type="NCBI Taxonomy" id="392033"/>
    <lineage>
        <taxon>Eukaryota</taxon>
        <taxon>Metazoa</taxon>
        <taxon>Spiralia</taxon>
        <taxon>Gnathifera</taxon>
        <taxon>Rotifera</taxon>
        <taxon>Eurotatoria</taxon>
        <taxon>Bdelloidea</taxon>
        <taxon>Philodinida</taxon>
        <taxon>Philodinidae</taxon>
        <taxon>Rotaria</taxon>
    </lineage>
</organism>
<dbReference type="SUPFAM" id="SSF81901">
    <property type="entry name" value="HCP-like"/>
    <property type="match status" value="1"/>
</dbReference>
<name>A0A815GW27_9BILA</name>
<dbReference type="Gene3D" id="1.25.40.10">
    <property type="entry name" value="Tetratricopeptide repeat domain"/>
    <property type="match status" value="2"/>
</dbReference>
<gene>
    <name evidence="6" type="ORF">SEV965_LOCUS28456</name>
</gene>
<protein>
    <recommendedName>
        <fullName evidence="5">ADP ribosyltransferase domain-containing protein</fullName>
    </recommendedName>
</protein>
<feature type="repeat" description="TPR" evidence="3">
    <location>
        <begin position="490"/>
        <end position="523"/>
    </location>
</feature>
<feature type="repeat" description="TPR" evidence="3">
    <location>
        <begin position="532"/>
        <end position="565"/>
    </location>
</feature>
<dbReference type="PROSITE" id="PS50005">
    <property type="entry name" value="TPR"/>
    <property type="match status" value="5"/>
</dbReference>